<keyword evidence="3 4" id="KW-0472">Membrane</keyword>
<organism evidence="5 6">
    <name type="scientific">Pseudochrobactrum kiredjianiae</name>
    <dbReference type="NCBI Taxonomy" id="386305"/>
    <lineage>
        <taxon>Bacteria</taxon>
        <taxon>Pseudomonadati</taxon>
        <taxon>Pseudomonadota</taxon>
        <taxon>Alphaproteobacteria</taxon>
        <taxon>Hyphomicrobiales</taxon>
        <taxon>Brucellaceae</taxon>
        <taxon>Pseudochrobactrum</taxon>
    </lineage>
</organism>
<dbReference type="InterPro" id="IPR036259">
    <property type="entry name" value="MFS_trans_sf"/>
</dbReference>
<evidence type="ECO:0000313" key="5">
    <source>
        <dbReference type="EMBL" id="MFD1226510.1"/>
    </source>
</evidence>
<accession>A0ABW3V3E6</accession>
<dbReference type="Pfam" id="PF07690">
    <property type="entry name" value="MFS_1"/>
    <property type="match status" value="1"/>
</dbReference>
<protein>
    <submittedName>
        <fullName evidence="5">MFS transporter</fullName>
    </submittedName>
</protein>
<dbReference type="InterPro" id="IPR052524">
    <property type="entry name" value="MFS_Cyanate_Porter"/>
</dbReference>
<feature type="transmembrane region" description="Helical" evidence="4">
    <location>
        <begin position="212"/>
        <end position="234"/>
    </location>
</feature>
<feature type="transmembrane region" description="Helical" evidence="4">
    <location>
        <begin position="133"/>
        <end position="159"/>
    </location>
</feature>
<evidence type="ECO:0000256" key="3">
    <source>
        <dbReference type="ARBA" id="ARBA00023136"/>
    </source>
</evidence>
<dbReference type="Proteomes" id="UP001597263">
    <property type="component" value="Unassembled WGS sequence"/>
</dbReference>
<feature type="transmembrane region" description="Helical" evidence="4">
    <location>
        <begin position="335"/>
        <end position="358"/>
    </location>
</feature>
<evidence type="ECO:0000256" key="2">
    <source>
        <dbReference type="ARBA" id="ARBA00022989"/>
    </source>
</evidence>
<dbReference type="PANTHER" id="PTHR23523">
    <property type="match status" value="1"/>
</dbReference>
<feature type="transmembrane region" description="Helical" evidence="4">
    <location>
        <begin position="165"/>
        <end position="185"/>
    </location>
</feature>
<dbReference type="PANTHER" id="PTHR23523:SF2">
    <property type="entry name" value="2-NITROIMIDAZOLE TRANSPORTER"/>
    <property type="match status" value="1"/>
</dbReference>
<feature type="transmembrane region" description="Helical" evidence="4">
    <location>
        <begin position="278"/>
        <end position="297"/>
    </location>
</feature>
<dbReference type="Gene3D" id="1.20.1250.20">
    <property type="entry name" value="MFS general substrate transporter like domains"/>
    <property type="match status" value="1"/>
</dbReference>
<evidence type="ECO:0000256" key="4">
    <source>
        <dbReference type="SAM" id="Phobius"/>
    </source>
</evidence>
<sequence length="410" mass="42882">MNIKTGSIKRPLLLLTGILLIATTLRAPVTGVAPVLELIRDSFGFSTTTAGALTTLPLLAFAIASPFAVILSRKCGLERSLFIALLLVTSGILLRLIESVWCLFLGTGIIGIGIAIANVLLPGLLKRDFPDKIAAITGAYSVTAGVAAAVASTVAIPIASLSGYGWNWALGSFVIFPLLAIAAWIPQLANTTTNTQNHKAIQHDDNLWRSPLAWQVTLFFGLNSLVYYVIVAWLPAILTEAGYSPAAAGSLHGISQLATAVPGLIFGAVLSRFKDQKTVAIALPTMTALSLAGIVILPQWAVFWVGLFGFGCGATFILALAFISLRSANVSQAATLSGMAQCAGYSIAAGAPPAAGMIHDYFHSWAALLIICTIICGLMAILGYCAGRPVHIQSRKQAVAPCINNALATE</sequence>
<keyword evidence="2 4" id="KW-1133">Transmembrane helix</keyword>
<evidence type="ECO:0000256" key="1">
    <source>
        <dbReference type="ARBA" id="ARBA00022692"/>
    </source>
</evidence>
<feature type="transmembrane region" description="Helical" evidence="4">
    <location>
        <begin position="80"/>
        <end position="97"/>
    </location>
</feature>
<feature type="transmembrane region" description="Helical" evidence="4">
    <location>
        <begin position="103"/>
        <end position="121"/>
    </location>
</feature>
<feature type="transmembrane region" description="Helical" evidence="4">
    <location>
        <begin position="50"/>
        <end position="71"/>
    </location>
</feature>
<gene>
    <name evidence="5" type="ORF">ACFQ35_04955</name>
</gene>
<proteinExistence type="predicted"/>
<reference evidence="6" key="1">
    <citation type="journal article" date="2019" name="Int. J. Syst. Evol. Microbiol.">
        <title>The Global Catalogue of Microorganisms (GCM) 10K type strain sequencing project: providing services to taxonomists for standard genome sequencing and annotation.</title>
        <authorList>
            <consortium name="The Broad Institute Genomics Platform"/>
            <consortium name="The Broad Institute Genome Sequencing Center for Infectious Disease"/>
            <person name="Wu L."/>
            <person name="Ma J."/>
        </authorList>
    </citation>
    <scope>NUCLEOTIDE SEQUENCE [LARGE SCALE GENOMIC DNA]</scope>
    <source>
        <strain evidence="6">CCUG 49584</strain>
    </source>
</reference>
<keyword evidence="6" id="KW-1185">Reference proteome</keyword>
<dbReference type="RefSeq" id="WP_289388178.1">
    <property type="nucleotide sequence ID" value="NZ_JAUCBM010000009.1"/>
</dbReference>
<dbReference type="SUPFAM" id="SSF103473">
    <property type="entry name" value="MFS general substrate transporter"/>
    <property type="match status" value="1"/>
</dbReference>
<keyword evidence="1 4" id="KW-0812">Transmembrane</keyword>
<name>A0ABW3V3E6_9HYPH</name>
<comment type="caution">
    <text evidence="5">The sequence shown here is derived from an EMBL/GenBank/DDBJ whole genome shotgun (WGS) entry which is preliminary data.</text>
</comment>
<feature type="transmembrane region" description="Helical" evidence="4">
    <location>
        <begin position="254"/>
        <end position="271"/>
    </location>
</feature>
<dbReference type="EMBL" id="JBHTMA010000026">
    <property type="protein sequence ID" value="MFD1226510.1"/>
    <property type="molecule type" value="Genomic_DNA"/>
</dbReference>
<feature type="transmembrane region" description="Helical" evidence="4">
    <location>
        <begin position="303"/>
        <end position="323"/>
    </location>
</feature>
<dbReference type="InterPro" id="IPR011701">
    <property type="entry name" value="MFS"/>
</dbReference>
<evidence type="ECO:0000313" key="6">
    <source>
        <dbReference type="Proteomes" id="UP001597263"/>
    </source>
</evidence>
<feature type="transmembrane region" description="Helical" evidence="4">
    <location>
        <begin position="364"/>
        <end position="386"/>
    </location>
</feature>